<evidence type="ECO:0000313" key="3">
    <source>
        <dbReference type="Proteomes" id="UP001469553"/>
    </source>
</evidence>
<dbReference type="Proteomes" id="UP001469553">
    <property type="component" value="Unassembled WGS sequence"/>
</dbReference>
<accession>A0ABV1A2F7</accession>
<comment type="caution">
    <text evidence="2">The sequence shown here is derived from an EMBL/GenBank/DDBJ whole genome shotgun (WGS) entry which is preliminary data.</text>
</comment>
<dbReference type="EMBL" id="JAHRIP010080021">
    <property type="protein sequence ID" value="MEQ2312729.1"/>
    <property type="molecule type" value="Genomic_DNA"/>
</dbReference>
<organism evidence="2 3">
    <name type="scientific">Ameca splendens</name>
    <dbReference type="NCBI Taxonomy" id="208324"/>
    <lineage>
        <taxon>Eukaryota</taxon>
        <taxon>Metazoa</taxon>
        <taxon>Chordata</taxon>
        <taxon>Craniata</taxon>
        <taxon>Vertebrata</taxon>
        <taxon>Euteleostomi</taxon>
        <taxon>Actinopterygii</taxon>
        <taxon>Neopterygii</taxon>
        <taxon>Teleostei</taxon>
        <taxon>Neoteleostei</taxon>
        <taxon>Acanthomorphata</taxon>
        <taxon>Ovalentaria</taxon>
        <taxon>Atherinomorphae</taxon>
        <taxon>Cyprinodontiformes</taxon>
        <taxon>Goodeidae</taxon>
        <taxon>Ameca</taxon>
    </lineage>
</organism>
<keyword evidence="3" id="KW-1185">Reference proteome</keyword>
<reference evidence="2 3" key="1">
    <citation type="submission" date="2021-06" db="EMBL/GenBank/DDBJ databases">
        <authorList>
            <person name="Palmer J.M."/>
        </authorList>
    </citation>
    <scope>NUCLEOTIDE SEQUENCE [LARGE SCALE GENOMIC DNA]</scope>
    <source>
        <strain evidence="2 3">AS_MEX2019</strain>
        <tissue evidence="2">Muscle</tissue>
    </source>
</reference>
<proteinExistence type="predicted"/>
<protein>
    <submittedName>
        <fullName evidence="2">Uncharacterized protein</fullName>
    </submittedName>
</protein>
<sequence>MGPQTSSREGTMAAGTGLQTQRRVFMEVSGRRSKNLELRDQAGGRVSSGPRQRWAEVRPPSGVTGEMIASPAASLHQTLRCSWKPTFFFIFSSVFRDQGGKICCINGFYMLDKHTMHDCKVEGK</sequence>
<gene>
    <name evidence="2" type="ORF">AMECASPLE_034172</name>
</gene>
<feature type="region of interest" description="Disordered" evidence="1">
    <location>
        <begin position="1"/>
        <end position="20"/>
    </location>
</feature>
<feature type="region of interest" description="Disordered" evidence="1">
    <location>
        <begin position="37"/>
        <end position="58"/>
    </location>
</feature>
<name>A0ABV1A2F7_9TELE</name>
<evidence type="ECO:0000256" key="1">
    <source>
        <dbReference type="SAM" id="MobiDB-lite"/>
    </source>
</evidence>
<evidence type="ECO:0000313" key="2">
    <source>
        <dbReference type="EMBL" id="MEQ2312729.1"/>
    </source>
</evidence>